<proteinExistence type="predicted"/>
<evidence type="ECO:0000256" key="1">
    <source>
        <dbReference type="SAM" id="MobiDB-lite"/>
    </source>
</evidence>
<dbReference type="InterPro" id="IPR002035">
    <property type="entry name" value="VWF_A"/>
</dbReference>
<dbReference type="PANTHER" id="PTHR10579:SF43">
    <property type="entry name" value="ZINC FINGER (C3HC4-TYPE RING FINGER) FAMILY PROTEIN"/>
    <property type="match status" value="1"/>
</dbReference>
<feature type="compositionally biased region" description="Acidic residues" evidence="1">
    <location>
        <begin position="687"/>
        <end position="699"/>
    </location>
</feature>
<feature type="signal peptide" evidence="3">
    <location>
        <begin position="1"/>
        <end position="29"/>
    </location>
</feature>
<feature type="region of interest" description="Disordered" evidence="1">
    <location>
        <begin position="754"/>
        <end position="794"/>
    </location>
</feature>
<feature type="domain" description="VWFA" evidence="4">
    <location>
        <begin position="41"/>
        <end position="222"/>
    </location>
</feature>
<dbReference type="Proteomes" id="UP001595617">
    <property type="component" value="Unassembled WGS sequence"/>
</dbReference>
<name>A0ABV7ZX99_9GAMM</name>
<dbReference type="PROSITE" id="PS50234">
    <property type="entry name" value="VWFA"/>
    <property type="match status" value="1"/>
</dbReference>
<dbReference type="Gene3D" id="3.40.50.410">
    <property type="entry name" value="von Willebrand factor, type A domain"/>
    <property type="match status" value="1"/>
</dbReference>
<dbReference type="CDD" id="cd00198">
    <property type="entry name" value="vWFA"/>
    <property type="match status" value="1"/>
</dbReference>
<evidence type="ECO:0000256" key="2">
    <source>
        <dbReference type="SAM" id="Phobius"/>
    </source>
</evidence>
<evidence type="ECO:0000259" key="4">
    <source>
        <dbReference type="PROSITE" id="PS50234"/>
    </source>
</evidence>
<feature type="region of interest" description="Disordered" evidence="1">
    <location>
        <begin position="673"/>
        <end position="700"/>
    </location>
</feature>
<dbReference type="RefSeq" id="WP_380695467.1">
    <property type="nucleotide sequence ID" value="NZ_JBHRYR010000003.1"/>
</dbReference>
<sequence>MPNASTKSSVLKTFVSLLSLLVLAMPVLAQQNAPQSGNPLDLRIIVDISGSMADTDPDNLRVPAVNLLLEMLPEGSTAGVWTFGQYVNMLVPHGEVNDAWRAQARERATQINSIALYTNIGEALERASYDFSYSTGRNEKHYIVLTDGVVDIPPNDAASRRERDRILNVLAPRIAEYNGTIHSIGLSDDIDTVLMSQLAAQTGGLNETASNAEELLAIFVQILNSSMGMEAPDEVSIASDQTFRVDASVSEFTALIFRGSDAALAFQTPDGQRYTVDNRPTSSRWLATPQFDLVTFRTPPAGTWRIDGTLGEDSRVTVVSDLSLRVDDIPRSVPGNTTLPLRTYFQDRNGRVTDSAFLDLIEVSATVRSGMDVVQSRTLTRQGDGFVGDLPLPATTGSYDIIIEANGQTFNRRRVVSFNVREPVAVEVIPQDTTYELRIYPNLGDLDSASVRVMGQVDGPDGSARFLPFVPQTAGYWSLQVAADRGQGNYVVEASIETSDANSILGELAIDPFVLRFPVVAGDAIRIGAQRTEPAAPAMPEPQPQPTMAEVPSAPTPAPEPVPEPEPMPEPEPVVEQPALVEPPESMPEPLPELDFLEQPAPAQSGSNVRDWLPYALAAGSGLLVLVLLYLAYRKFESRNQVDELDLDEPLTKAEKAVLQELDGKEVDEEIYVDPPKPAEAPPAAEPEMDGDAVEDDGDIPTISDAVQKAAEEPSVLDEEFDLESLGIRDSGTDEVLESVDDLDDWEDIISDDDSAFDEKLAPDEFDLSDDDIDDMLDDSLMGDELPEDEPKKP</sequence>
<keyword evidence="2" id="KW-0472">Membrane</keyword>
<feature type="chain" id="PRO_5046712937" evidence="3">
    <location>
        <begin position="30"/>
        <end position="794"/>
    </location>
</feature>
<dbReference type="SMART" id="SM00327">
    <property type="entry name" value="VWA"/>
    <property type="match status" value="1"/>
</dbReference>
<feature type="compositionally biased region" description="Acidic residues" evidence="1">
    <location>
        <begin position="764"/>
        <end position="788"/>
    </location>
</feature>
<comment type="caution">
    <text evidence="5">The sequence shown here is derived from an EMBL/GenBank/DDBJ whole genome shotgun (WGS) entry which is preliminary data.</text>
</comment>
<reference evidence="6" key="1">
    <citation type="journal article" date="2019" name="Int. J. Syst. Evol. Microbiol.">
        <title>The Global Catalogue of Microorganisms (GCM) 10K type strain sequencing project: providing services to taxonomists for standard genome sequencing and annotation.</title>
        <authorList>
            <consortium name="The Broad Institute Genomics Platform"/>
            <consortium name="The Broad Institute Genome Sequencing Center for Infectious Disease"/>
            <person name="Wu L."/>
            <person name="Ma J."/>
        </authorList>
    </citation>
    <scope>NUCLEOTIDE SEQUENCE [LARGE SCALE GENOMIC DNA]</scope>
    <source>
        <strain evidence="6">IBRC 10765</strain>
    </source>
</reference>
<evidence type="ECO:0000313" key="6">
    <source>
        <dbReference type="Proteomes" id="UP001595617"/>
    </source>
</evidence>
<dbReference type="SUPFAM" id="SSF53300">
    <property type="entry name" value="vWA-like"/>
    <property type="match status" value="1"/>
</dbReference>
<feature type="transmembrane region" description="Helical" evidence="2">
    <location>
        <begin position="612"/>
        <end position="633"/>
    </location>
</feature>
<dbReference type="InterPro" id="IPR051266">
    <property type="entry name" value="CLCR"/>
</dbReference>
<protein>
    <submittedName>
        <fullName evidence="5">VWA domain-containing protein</fullName>
    </submittedName>
</protein>
<feature type="compositionally biased region" description="Pro residues" evidence="1">
    <location>
        <begin position="554"/>
        <end position="572"/>
    </location>
</feature>
<accession>A0ABV7ZX99</accession>
<keyword evidence="3" id="KW-0732">Signal</keyword>
<dbReference type="EMBL" id="JBHRYR010000003">
    <property type="protein sequence ID" value="MFC3852860.1"/>
    <property type="molecule type" value="Genomic_DNA"/>
</dbReference>
<evidence type="ECO:0000256" key="3">
    <source>
        <dbReference type="SAM" id="SignalP"/>
    </source>
</evidence>
<gene>
    <name evidence="5" type="ORF">ACFOOG_08450</name>
</gene>
<dbReference type="InterPro" id="IPR036465">
    <property type="entry name" value="vWFA_dom_sf"/>
</dbReference>
<keyword evidence="2" id="KW-0812">Transmembrane</keyword>
<feature type="compositionally biased region" description="Pro residues" evidence="1">
    <location>
        <begin position="675"/>
        <end position="685"/>
    </location>
</feature>
<organism evidence="5 6">
    <name type="scientific">Saccharospirillum mangrovi</name>
    <dbReference type="NCBI Taxonomy" id="2161747"/>
    <lineage>
        <taxon>Bacteria</taxon>
        <taxon>Pseudomonadati</taxon>
        <taxon>Pseudomonadota</taxon>
        <taxon>Gammaproteobacteria</taxon>
        <taxon>Oceanospirillales</taxon>
        <taxon>Saccharospirillaceae</taxon>
        <taxon>Saccharospirillum</taxon>
    </lineage>
</organism>
<dbReference type="Pfam" id="PF00092">
    <property type="entry name" value="VWA"/>
    <property type="match status" value="1"/>
</dbReference>
<feature type="region of interest" description="Disordered" evidence="1">
    <location>
        <begin position="534"/>
        <end position="575"/>
    </location>
</feature>
<keyword evidence="6" id="KW-1185">Reference proteome</keyword>
<evidence type="ECO:0000313" key="5">
    <source>
        <dbReference type="EMBL" id="MFC3852860.1"/>
    </source>
</evidence>
<keyword evidence="2" id="KW-1133">Transmembrane helix</keyword>
<dbReference type="PANTHER" id="PTHR10579">
    <property type="entry name" value="CALCIUM-ACTIVATED CHLORIDE CHANNEL REGULATOR"/>
    <property type="match status" value="1"/>
</dbReference>